<feature type="domain" description="Replication protein A 70 kDa DNA-binding subunit B/D first OB fold" evidence="2">
    <location>
        <begin position="589"/>
        <end position="688"/>
    </location>
</feature>
<evidence type="ECO:0000259" key="2">
    <source>
        <dbReference type="Pfam" id="PF02721"/>
    </source>
</evidence>
<accession>A0A6L2KLL7</accession>
<keyword evidence="3" id="KW-0347">Helicase</keyword>
<keyword evidence="3" id="KW-0378">Hydrolase</keyword>
<name>A0A6L2KLL7_TANCI</name>
<dbReference type="Pfam" id="PF02721">
    <property type="entry name" value="DUF223"/>
    <property type="match status" value="1"/>
</dbReference>
<comment type="caution">
    <text evidence="3">The sequence shown here is derived from an EMBL/GenBank/DDBJ whole genome shotgun (WGS) entry which is preliminary data.</text>
</comment>
<keyword evidence="3" id="KW-0547">Nucleotide-binding</keyword>
<dbReference type="InterPro" id="IPR003871">
    <property type="entry name" value="RFA1B/D_OB_1st"/>
</dbReference>
<sequence length="911" mass="103722">MPLDIKRRMFLQNLQKRQPHAKCGKIHAAEKRVADEFINNNGQIIFRASDTSQTICYTNTSAYIISDNQRVAPLKKVPFEYGHLGKATYTCRHCGAMFWECEKHTRLSTRQEPQYNKCFHGGRVILYPPPEYPQYIKDLYKDAHFINNIRAYNQMFSMTSLGANVDNSINNGKGPYVFRVSGQIYHWIGSMCPEEGSDPSSTKDNEFDLIVEEHSRFPQRVNKLHPCYMSLQFPLLFVYGEEGYHKCLKLANVPGVSTKEIEEYMNAFRELTSADRADIVDRVFKKKVRDYIKFVRSGKIFGNITADSDVDKYISAELPNPTDDVDGYRVISELMMHDPCGYVNSNATCMKDGTNCNRNFPKPYSDRTFVDKDGYVHYRRRETGVDIERQGVRLDNSKGTDRVVMNVTKPIGIQQINIRKKKGCRSFLEIRSVNNILYSTNKAACETLGLLGGDQEWIEALQEAKESATSPELRKLFVQILMFCEVSNPISLWHMFWKDMSDDIPRRISKTLHLPQIEKTEAKMKASVLFDLEAILNSNSKSLKDFGLPMPPQDMLKILPNKTMAERKTVAPTMVKKGKATAYTPEIISLKNIRPTHTNKTIEARVCRKWTAMNVTTKEPTNFCCILLDKQGTAIQANINVRDTDHFNQILELNNAYRISRFVCTETKKWQQTVDNRTTLLFGKYTNFQPTPNDLFPEHYFRFAAYNEIEDRTDVSGTPPIEGFDMAAYTDMPKPVVIAVSSTWQLGNTEGARFTTEATILEITAPNGWYYKKGTACNIKMPDDSSIANCQDHGPQPIANYGYCFRAIIDDGTATETITCFSPEAHTFVPECNTVIASLNNQDMDTIPAALKETENQTYIFQYHFGKKATIENPAFTLDAVFKPNPQPLLTLPGTEQTTPPPVEFQNEEAS</sequence>
<dbReference type="PANTHER" id="PTHR45786">
    <property type="entry name" value="DNA BINDING PROTEIN-LIKE"/>
    <property type="match status" value="1"/>
</dbReference>
<dbReference type="GO" id="GO:0004386">
    <property type="term" value="F:helicase activity"/>
    <property type="evidence" value="ECO:0007669"/>
    <property type="project" value="UniProtKB-KW"/>
</dbReference>
<dbReference type="PANTHER" id="PTHR45786:SF74">
    <property type="entry name" value="ATP-DEPENDENT DNA HELICASE"/>
    <property type="match status" value="1"/>
</dbReference>
<reference evidence="3" key="1">
    <citation type="journal article" date="2019" name="Sci. Rep.">
        <title>Draft genome of Tanacetum cinerariifolium, the natural source of mosquito coil.</title>
        <authorList>
            <person name="Yamashiro T."/>
            <person name="Shiraishi A."/>
            <person name="Satake H."/>
            <person name="Nakayama K."/>
        </authorList>
    </citation>
    <scope>NUCLEOTIDE SEQUENCE</scope>
</reference>
<proteinExistence type="predicted"/>
<keyword evidence="3" id="KW-0067">ATP-binding</keyword>
<evidence type="ECO:0000313" key="3">
    <source>
        <dbReference type="EMBL" id="GEU49522.1"/>
    </source>
</evidence>
<dbReference type="SUPFAM" id="SSF50249">
    <property type="entry name" value="Nucleic acid-binding proteins"/>
    <property type="match status" value="2"/>
</dbReference>
<gene>
    <name evidence="3" type="ORF">Tci_021500</name>
</gene>
<protein>
    <submittedName>
        <fullName evidence="3">Helitron helicase-like domain-containing protein</fullName>
    </submittedName>
</protein>
<evidence type="ECO:0000256" key="1">
    <source>
        <dbReference type="SAM" id="MobiDB-lite"/>
    </source>
</evidence>
<dbReference type="InterPro" id="IPR012340">
    <property type="entry name" value="NA-bd_OB-fold"/>
</dbReference>
<organism evidence="3">
    <name type="scientific">Tanacetum cinerariifolium</name>
    <name type="common">Dalmatian daisy</name>
    <name type="synonym">Chrysanthemum cinerariifolium</name>
    <dbReference type="NCBI Taxonomy" id="118510"/>
    <lineage>
        <taxon>Eukaryota</taxon>
        <taxon>Viridiplantae</taxon>
        <taxon>Streptophyta</taxon>
        <taxon>Embryophyta</taxon>
        <taxon>Tracheophyta</taxon>
        <taxon>Spermatophyta</taxon>
        <taxon>Magnoliopsida</taxon>
        <taxon>eudicotyledons</taxon>
        <taxon>Gunneridae</taxon>
        <taxon>Pentapetalae</taxon>
        <taxon>asterids</taxon>
        <taxon>campanulids</taxon>
        <taxon>Asterales</taxon>
        <taxon>Asteraceae</taxon>
        <taxon>Asteroideae</taxon>
        <taxon>Anthemideae</taxon>
        <taxon>Anthemidinae</taxon>
        <taxon>Tanacetum</taxon>
    </lineage>
</organism>
<dbReference type="EMBL" id="BKCJ010002577">
    <property type="protein sequence ID" value="GEU49522.1"/>
    <property type="molecule type" value="Genomic_DNA"/>
</dbReference>
<feature type="region of interest" description="Disordered" evidence="1">
    <location>
        <begin position="887"/>
        <end position="911"/>
    </location>
</feature>
<dbReference type="Gene3D" id="2.40.50.140">
    <property type="entry name" value="Nucleic acid-binding proteins"/>
    <property type="match status" value="2"/>
</dbReference>
<dbReference type="AlphaFoldDB" id="A0A6L2KLL7"/>